<gene>
    <name evidence="3" type="primary">LOC108861911</name>
</gene>
<name>A0A6J0P5T1_RAPSA</name>
<dbReference type="Proteomes" id="UP000504610">
    <property type="component" value="Chromosome 5"/>
</dbReference>
<keyword evidence="2" id="KW-1185">Reference proteome</keyword>
<feature type="compositionally biased region" description="Polar residues" evidence="1">
    <location>
        <begin position="77"/>
        <end position="92"/>
    </location>
</feature>
<reference evidence="2" key="1">
    <citation type="journal article" date="2019" name="Database">
        <title>The radish genome database (RadishGD): an integrated information resource for radish genomics.</title>
        <authorList>
            <person name="Yu H.J."/>
            <person name="Baek S."/>
            <person name="Lee Y.J."/>
            <person name="Cho A."/>
            <person name="Mun J.H."/>
        </authorList>
    </citation>
    <scope>NUCLEOTIDE SEQUENCE [LARGE SCALE GENOMIC DNA]</scope>
    <source>
        <strain evidence="2">cv. WK10039</strain>
    </source>
</reference>
<proteinExistence type="predicted"/>
<sequence length="101" mass="11070">MERKQTIVLNVKIADDKYRIKAMKIAAGTKGVTLVQFEKKQDKLKVEGEAVDLGALLQTLKKKVGETIVSGFFPGFNVSQPRNRNLGSTPDTPVSEPDTPV</sequence>
<dbReference type="PANTHER" id="PTHR46371">
    <property type="entry name" value="OS04G0464100 PROTEIN"/>
    <property type="match status" value="1"/>
</dbReference>
<dbReference type="KEGG" id="rsz:108861911"/>
<accession>A0A6J0P5T1</accession>
<evidence type="ECO:0000313" key="3">
    <source>
        <dbReference type="RefSeq" id="XP_018491398.1"/>
    </source>
</evidence>
<evidence type="ECO:0000256" key="1">
    <source>
        <dbReference type="SAM" id="MobiDB-lite"/>
    </source>
</evidence>
<feature type="region of interest" description="Disordered" evidence="1">
    <location>
        <begin position="77"/>
        <end position="101"/>
    </location>
</feature>
<protein>
    <submittedName>
        <fullName evidence="3">Heavy metal-associated isoprenylated plant protein 41-like</fullName>
    </submittedName>
</protein>
<dbReference type="GeneID" id="108861911"/>
<dbReference type="AlphaFoldDB" id="A0A6J0P5T1"/>
<organism evidence="2 3">
    <name type="scientific">Raphanus sativus</name>
    <name type="common">Radish</name>
    <name type="synonym">Raphanus raphanistrum var. sativus</name>
    <dbReference type="NCBI Taxonomy" id="3726"/>
    <lineage>
        <taxon>Eukaryota</taxon>
        <taxon>Viridiplantae</taxon>
        <taxon>Streptophyta</taxon>
        <taxon>Embryophyta</taxon>
        <taxon>Tracheophyta</taxon>
        <taxon>Spermatophyta</taxon>
        <taxon>Magnoliopsida</taxon>
        <taxon>eudicotyledons</taxon>
        <taxon>Gunneridae</taxon>
        <taxon>Pentapetalae</taxon>
        <taxon>rosids</taxon>
        <taxon>malvids</taxon>
        <taxon>Brassicales</taxon>
        <taxon>Brassicaceae</taxon>
        <taxon>Brassiceae</taxon>
        <taxon>Raphanus</taxon>
    </lineage>
</organism>
<dbReference type="InterPro" id="IPR044296">
    <property type="entry name" value="HIPP46"/>
</dbReference>
<reference evidence="3" key="2">
    <citation type="submission" date="2025-08" db="UniProtKB">
        <authorList>
            <consortium name="RefSeq"/>
        </authorList>
    </citation>
    <scope>IDENTIFICATION</scope>
    <source>
        <tissue evidence="3">Leaf</tissue>
    </source>
</reference>
<dbReference type="RefSeq" id="XP_018491398.1">
    <property type="nucleotide sequence ID" value="XM_018635896.2"/>
</dbReference>
<evidence type="ECO:0000313" key="2">
    <source>
        <dbReference type="Proteomes" id="UP000504610"/>
    </source>
</evidence>
<dbReference type="Gene3D" id="3.30.70.100">
    <property type="match status" value="1"/>
</dbReference>